<evidence type="ECO:0000313" key="2">
    <source>
        <dbReference type="EMBL" id="VDN83142.1"/>
    </source>
</evidence>
<keyword evidence="1" id="KW-0812">Transmembrane</keyword>
<keyword evidence="1" id="KW-1133">Transmembrane helix</keyword>
<proteinExistence type="predicted"/>
<evidence type="ECO:0000256" key="1">
    <source>
        <dbReference type="SAM" id="Phobius"/>
    </source>
</evidence>
<keyword evidence="3" id="KW-1185">Reference proteome</keyword>
<evidence type="ECO:0000313" key="3">
    <source>
        <dbReference type="Proteomes" id="UP000278627"/>
    </source>
</evidence>
<organism evidence="4">
    <name type="scientific">Brugia pahangi</name>
    <name type="common">Filarial nematode worm</name>
    <dbReference type="NCBI Taxonomy" id="6280"/>
    <lineage>
        <taxon>Eukaryota</taxon>
        <taxon>Metazoa</taxon>
        <taxon>Ecdysozoa</taxon>
        <taxon>Nematoda</taxon>
        <taxon>Chromadorea</taxon>
        <taxon>Rhabditida</taxon>
        <taxon>Spirurina</taxon>
        <taxon>Spiruromorpha</taxon>
        <taxon>Filarioidea</taxon>
        <taxon>Onchocercidae</taxon>
        <taxon>Brugia</taxon>
    </lineage>
</organism>
<dbReference type="EMBL" id="UZAD01000209">
    <property type="protein sequence ID" value="VDN83142.1"/>
    <property type="molecule type" value="Genomic_DNA"/>
</dbReference>
<reference evidence="2 3" key="2">
    <citation type="submission" date="2018-11" db="EMBL/GenBank/DDBJ databases">
        <authorList>
            <consortium name="Pathogen Informatics"/>
        </authorList>
    </citation>
    <scope>NUCLEOTIDE SEQUENCE [LARGE SCALE GENOMIC DNA]</scope>
</reference>
<sequence length="116" mass="13520">MDLYEFEVLKQFDMMHHFCVLMKNNVYQIKNSLRVVTVVVAICAISQAIARLKSVCYETISIILDSKCFFGRYSVPLELFLHMSSKFNGEYGMIVYMMIFIDFLIPGLVRSELQIE</sequence>
<evidence type="ECO:0000313" key="4">
    <source>
        <dbReference type="WBParaSite" id="BPAG_0000198601-mRNA-1"/>
    </source>
</evidence>
<dbReference type="AlphaFoldDB" id="A0A0N4T1E1"/>
<reference evidence="4" key="1">
    <citation type="submission" date="2017-02" db="UniProtKB">
        <authorList>
            <consortium name="WormBaseParasite"/>
        </authorList>
    </citation>
    <scope>IDENTIFICATION</scope>
</reference>
<feature type="transmembrane region" description="Helical" evidence="1">
    <location>
        <begin position="32"/>
        <end position="50"/>
    </location>
</feature>
<gene>
    <name evidence="2" type="ORF">BPAG_LOCUS1956</name>
</gene>
<keyword evidence="1" id="KW-0472">Membrane</keyword>
<feature type="transmembrane region" description="Helical" evidence="1">
    <location>
        <begin position="91"/>
        <end position="109"/>
    </location>
</feature>
<dbReference type="Proteomes" id="UP000278627">
    <property type="component" value="Unassembled WGS sequence"/>
</dbReference>
<dbReference type="WBParaSite" id="BPAG_0000198601-mRNA-1">
    <property type="protein sequence ID" value="BPAG_0000198601-mRNA-1"/>
    <property type="gene ID" value="BPAG_0000198601"/>
</dbReference>
<accession>A0A0N4T1E1</accession>
<protein>
    <submittedName>
        <fullName evidence="4">G_PROTEIN_RECEP_F1_2 domain-containing protein</fullName>
    </submittedName>
</protein>
<name>A0A0N4T1E1_BRUPA</name>